<evidence type="ECO:0000256" key="1">
    <source>
        <dbReference type="SAM" id="MobiDB-lite"/>
    </source>
</evidence>
<protein>
    <submittedName>
        <fullName evidence="2">BN860_11232g1_1</fullName>
    </submittedName>
</protein>
<dbReference type="EMBL" id="HG316455">
    <property type="protein sequence ID" value="CDF88480.1"/>
    <property type="molecule type" value="Genomic_DNA"/>
</dbReference>
<accession>A0A8J2X6M0</accession>
<gene>
    <name evidence="2" type="ORF">BN860_11232g</name>
</gene>
<keyword evidence="3" id="KW-1185">Reference proteome</keyword>
<dbReference type="Proteomes" id="UP000019375">
    <property type="component" value="Unassembled WGS sequence"/>
</dbReference>
<reference evidence="3" key="1">
    <citation type="journal article" date="2013" name="Genome Announc.">
        <title>Genome sequence of the food spoilage yeast Zygosaccharomyces bailii CLIB 213(T).</title>
        <authorList>
            <person name="Galeote V."/>
            <person name="Bigey F."/>
            <person name="Devillers H."/>
            <person name="Neuveglise C."/>
            <person name="Dequin S."/>
        </authorList>
    </citation>
    <scope>NUCLEOTIDE SEQUENCE [LARGE SCALE GENOMIC DNA]</scope>
    <source>
        <strain evidence="3">CLIB 213 / ATCC 58445 / CBS 680 / CCRC 21525 / NBRC 1098 / NCYC 1416 / NRRL Y-2227</strain>
    </source>
</reference>
<name>A0A8J2X6M0_ZYGB2</name>
<organism evidence="2 3">
    <name type="scientific">Zygosaccharomyces bailii (strain CLIB 213 / ATCC 58445 / CBS 680 / BCRC 21525 / NBRC 1098 / NCYC 1416 / NRRL Y-2227)</name>
    <dbReference type="NCBI Taxonomy" id="1333698"/>
    <lineage>
        <taxon>Eukaryota</taxon>
        <taxon>Fungi</taxon>
        <taxon>Dikarya</taxon>
        <taxon>Ascomycota</taxon>
        <taxon>Saccharomycotina</taxon>
        <taxon>Saccharomycetes</taxon>
        <taxon>Saccharomycetales</taxon>
        <taxon>Saccharomycetaceae</taxon>
        <taxon>Zygosaccharomyces</taxon>
    </lineage>
</organism>
<dbReference type="OrthoDB" id="4070395at2759"/>
<proteinExistence type="predicted"/>
<dbReference type="AlphaFoldDB" id="A0A8J2X6M0"/>
<sequence length="203" mass="22536">MSVMHFNSAESIVEKHSGSSCGSRNTHRRYGPSKFTKFSPNSTGLKAPKNNASFEKLVPSPPFDTKLSPAAVSHEQSSAAKQPSLKEQIKNLESASDAPINNLAQIADSISGPFTESEVQELLLTYTLTSGMIDGYSKQNSALITDYVERLKSKLKKQWMRIALGTVDAIDRLQSKLYEYFWLGAIYVNLCFPKLTTFIRYGN</sequence>
<evidence type="ECO:0000313" key="2">
    <source>
        <dbReference type="EMBL" id="CDF88480.1"/>
    </source>
</evidence>
<evidence type="ECO:0000313" key="3">
    <source>
        <dbReference type="Proteomes" id="UP000019375"/>
    </source>
</evidence>
<feature type="region of interest" description="Disordered" evidence="1">
    <location>
        <begin position="1"/>
        <end position="85"/>
    </location>
</feature>